<sequence length="74" mass="7994">MAEVMATEATFVIYFETAVASLSAAKDFGELQEVSLAGAHRCDLASIATRACLSNLGQFGTLRNRIGRVDRRSK</sequence>
<evidence type="ECO:0000313" key="1">
    <source>
        <dbReference type="EMBL" id="GAG95729.1"/>
    </source>
</evidence>
<accession>X1BIJ0</accession>
<protein>
    <submittedName>
        <fullName evidence="1">Uncharacterized protein</fullName>
    </submittedName>
</protein>
<dbReference type="EMBL" id="BART01022386">
    <property type="protein sequence ID" value="GAG95729.1"/>
    <property type="molecule type" value="Genomic_DNA"/>
</dbReference>
<reference evidence="1" key="1">
    <citation type="journal article" date="2014" name="Front. Microbiol.">
        <title>High frequency of phylogenetically diverse reductive dehalogenase-homologous genes in deep subseafloor sedimentary metagenomes.</title>
        <authorList>
            <person name="Kawai M."/>
            <person name="Futagami T."/>
            <person name="Toyoda A."/>
            <person name="Takaki Y."/>
            <person name="Nishi S."/>
            <person name="Hori S."/>
            <person name="Arai W."/>
            <person name="Tsubouchi T."/>
            <person name="Morono Y."/>
            <person name="Uchiyama I."/>
            <person name="Ito T."/>
            <person name="Fujiyama A."/>
            <person name="Inagaki F."/>
            <person name="Takami H."/>
        </authorList>
    </citation>
    <scope>NUCLEOTIDE SEQUENCE</scope>
    <source>
        <strain evidence="1">Expedition CK06-06</strain>
    </source>
</reference>
<gene>
    <name evidence="1" type="ORF">S01H4_40988</name>
</gene>
<dbReference type="AlphaFoldDB" id="X1BIJ0"/>
<proteinExistence type="predicted"/>
<organism evidence="1">
    <name type="scientific">marine sediment metagenome</name>
    <dbReference type="NCBI Taxonomy" id="412755"/>
    <lineage>
        <taxon>unclassified sequences</taxon>
        <taxon>metagenomes</taxon>
        <taxon>ecological metagenomes</taxon>
    </lineage>
</organism>
<comment type="caution">
    <text evidence="1">The sequence shown here is derived from an EMBL/GenBank/DDBJ whole genome shotgun (WGS) entry which is preliminary data.</text>
</comment>
<name>X1BIJ0_9ZZZZ</name>